<comment type="caution">
    <text evidence="1">The sequence shown here is derived from an EMBL/GenBank/DDBJ whole genome shotgun (WGS) entry which is preliminary data.</text>
</comment>
<evidence type="ECO:0000313" key="2">
    <source>
        <dbReference type="Proteomes" id="UP001153269"/>
    </source>
</evidence>
<dbReference type="Proteomes" id="UP001153269">
    <property type="component" value="Unassembled WGS sequence"/>
</dbReference>
<proteinExistence type="predicted"/>
<dbReference type="EMBL" id="CADEAL010002730">
    <property type="protein sequence ID" value="CAB1441869.1"/>
    <property type="molecule type" value="Genomic_DNA"/>
</dbReference>
<organism evidence="1 2">
    <name type="scientific">Pleuronectes platessa</name>
    <name type="common">European plaice</name>
    <dbReference type="NCBI Taxonomy" id="8262"/>
    <lineage>
        <taxon>Eukaryota</taxon>
        <taxon>Metazoa</taxon>
        <taxon>Chordata</taxon>
        <taxon>Craniata</taxon>
        <taxon>Vertebrata</taxon>
        <taxon>Euteleostomi</taxon>
        <taxon>Actinopterygii</taxon>
        <taxon>Neopterygii</taxon>
        <taxon>Teleostei</taxon>
        <taxon>Neoteleostei</taxon>
        <taxon>Acanthomorphata</taxon>
        <taxon>Carangaria</taxon>
        <taxon>Pleuronectiformes</taxon>
        <taxon>Pleuronectoidei</taxon>
        <taxon>Pleuronectidae</taxon>
        <taxon>Pleuronectes</taxon>
    </lineage>
</organism>
<reference evidence="1" key="1">
    <citation type="submission" date="2020-03" db="EMBL/GenBank/DDBJ databases">
        <authorList>
            <person name="Weist P."/>
        </authorList>
    </citation>
    <scope>NUCLEOTIDE SEQUENCE</scope>
</reference>
<name>A0A9N7UYD0_PLEPL</name>
<protein>
    <submittedName>
        <fullName evidence="1">Uncharacterized protein</fullName>
    </submittedName>
</protein>
<sequence length="340" mass="37666">MLENVGTIRAYPEHGVLRLQRFEKPTSREPAGHIIRRQLSRLDSSPGVWLLHKLPLHRTQCLTTPFGSPSTPVPPQKTRQLLCRTPEARGVPCTVQRRNARPPRKARYQHYLSERGGHPIGLTDYRSVRNTSADLSRKPASIAFTSRFKVLAEHRERRRSLLHSPPSHLAAICSCYGEQTGLVKGARDTLSLREGSNFSGCRLYSGKTVTIAQRAREKQGWAANYRSGKGVSSTICTQGGFIGSLRNRCRDSAQRIRVVELVGVNTSSPCALAVRSREELTAIRVLHLRGQKRDRPGPAGSSYRSARPSQPHSLTWVCAASVPGICRVTEACTGLILVEQ</sequence>
<gene>
    <name evidence="1" type="ORF">PLEPLA_LOCUS29594</name>
</gene>
<evidence type="ECO:0000313" key="1">
    <source>
        <dbReference type="EMBL" id="CAB1441869.1"/>
    </source>
</evidence>
<dbReference type="AlphaFoldDB" id="A0A9N7UYD0"/>
<accession>A0A9N7UYD0</accession>
<keyword evidence="2" id="KW-1185">Reference proteome</keyword>